<feature type="domain" description="HTH myb-type" evidence="5">
    <location>
        <begin position="77"/>
        <end position="122"/>
    </location>
</feature>
<protein>
    <submittedName>
        <fullName evidence="6">Uncharacterized protein</fullName>
    </submittedName>
</protein>
<evidence type="ECO:0000259" key="5">
    <source>
        <dbReference type="PROSITE" id="PS51294"/>
    </source>
</evidence>
<comment type="subcellular location">
    <subcellularLocation>
        <location evidence="1">Nucleus</location>
    </subcellularLocation>
</comment>
<dbReference type="CDD" id="cd00167">
    <property type="entry name" value="SANT"/>
    <property type="match status" value="1"/>
</dbReference>
<sequence length="236" mass="27473">MRYVIWNWNQMPKFAGLQRSEELQTSLDELLETQYKARKLHQGRRGNHNPTAKEAGESMYRQLQKTVPALRRIRVITREEEETIIQLQKKLGNRWSAIAARLPQRTDNYIKNYWNTPLKKRSVISENNNSVSATSENSSSVEENSCDAEFSNLLNTHAMDKFPEPFSYCATFSSSGCHQSVEVDDTYISSENYWGIQSFVEQPLMTEGFDCEALWHSHPQHYYDYLDDFLVNPLVC</sequence>
<dbReference type="Gene3D" id="1.10.10.60">
    <property type="entry name" value="Homeodomain-like"/>
    <property type="match status" value="1"/>
</dbReference>
<organism evidence="6 7">
    <name type="scientific">Hibiscus syriacus</name>
    <name type="common">Rose of Sharon</name>
    <dbReference type="NCBI Taxonomy" id="106335"/>
    <lineage>
        <taxon>Eukaryota</taxon>
        <taxon>Viridiplantae</taxon>
        <taxon>Streptophyta</taxon>
        <taxon>Embryophyta</taxon>
        <taxon>Tracheophyta</taxon>
        <taxon>Spermatophyta</taxon>
        <taxon>Magnoliopsida</taxon>
        <taxon>eudicotyledons</taxon>
        <taxon>Gunneridae</taxon>
        <taxon>Pentapetalae</taxon>
        <taxon>rosids</taxon>
        <taxon>malvids</taxon>
        <taxon>Malvales</taxon>
        <taxon>Malvaceae</taxon>
        <taxon>Malvoideae</taxon>
        <taxon>Hibiscus</taxon>
    </lineage>
</organism>
<keyword evidence="7" id="KW-1185">Reference proteome</keyword>
<accession>A0A6A2ZNB8</accession>
<dbReference type="PANTHER" id="PTHR10641">
    <property type="entry name" value="MYB FAMILY TRANSCRIPTION FACTOR"/>
    <property type="match status" value="1"/>
</dbReference>
<dbReference type="InterPro" id="IPR017930">
    <property type="entry name" value="Myb_dom"/>
</dbReference>
<feature type="domain" description="Myb-like" evidence="4">
    <location>
        <begin position="77"/>
        <end position="118"/>
    </location>
</feature>
<dbReference type="Pfam" id="PF00249">
    <property type="entry name" value="Myb_DNA-binding"/>
    <property type="match status" value="1"/>
</dbReference>
<evidence type="ECO:0000313" key="6">
    <source>
        <dbReference type="EMBL" id="KAE8693531.1"/>
    </source>
</evidence>
<dbReference type="SMART" id="SM00717">
    <property type="entry name" value="SANT"/>
    <property type="match status" value="1"/>
</dbReference>
<dbReference type="PROSITE" id="PS50090">
    <property type="entry name" value="MYB_LIKE"/>
    <property type="match status" value="1"/>
</dbReference>
<name>A0A6A2ZNB8_HIBSY</name>
<dbReference type="PANTHER" id="PTHR10641:SF1244">
    <property type="entry name" value="TRICHOME DIFFERENTIATION PROTEIN GL1-LIKE"/>
    <property type="match status" value="1"/>
</dbReference>
<dbReference type="AlphaFoldDB" id="A0A6A2ZNB8"/>
<dbReference type="GO" id="GO:0005634">
    <property type="term" value="C:nucleus"/>
    <property type="evidence" value="ECO:0007669"/>
    <property type="project" value="UniProtKB-SubCell"/>
</dbReference>
<evidence type="ECO:0000256" key="3">
    <source>
        <dbReference type="ARBA" id="ARBA00023242"/>
    </source>
</evidence>
<dbReference type="GO" id="GO:0003677">
    <property type="term" value="F:DNA binding"/>
    <property type="evidence" value="ECO:0007669"/>
    <property type="project" value="UniProtKB-KW"/>
</dbReference>
<evidence type="ECO:0000256" key="1">
    <source>
        <dbReference type="ARBA" id="ARBA00004123"/>
    </source>
</evidence>
<dbReference type="InterPro" id="IPR015495">
    <property type="entry name" value="Myb_TF_plants"/>
</dbReference>
<dbReference type="EMBL" id="VEPZ02001118">
    <property type="protein sequence ID" value="KAE8693531.1"/>
    <property type="molecule type" value="Genomic_DNA"/>
</dbReference>
<comment type="caution">
    <text evidence="6">The sequence shown here is derived from an EMBL/GenBank/DDBJ whole genome shotgun (WGS) entry which is preliminary data.</text>
</comment>
<dbReference type="PROSITE" id="PS51294">
    <property type="entry name" value="HTH_MYB"/>
    <property type="match status" value="1"/>
</dbReference>
<evidence type="ECO:0000259" key="4">
    <source>
        <dbReference type="PROSITE" id="PS50090"/>
    </source>
</evidence>
<dbReference type="InterPro" id="IPR001005">
    <property type="entry name" value="SANT/Myb"/>
</dbReference>
<evidence type="ECO:0000313" key="7">
    <source>
        <dbReference type="Proteomes" id="UP000436088"/>
    </source>
</evidence>
<dbReference type="SUPFAM" id="SSF46689">
    <property type="entry name" value="Homeodomain-like"/>
    <property type="match status" value="1"/>
</dbReference>
<dbReference type="Proteomes" id="UP000436088">
    <property type="component" value="Unassembled WGS sequence"/>
</dbReference>
<proteinExistence type="predicted"/>
<gene>
    <name evidence="6" type="ORF">F3Y22_tig00110809pilonHSYRG00117</name>
</gene>
<reference evidence="6" key="1">
    <citation type="submission" date="2019-09" db="EMBL/GenBank/DDBJ databases">
        <title>Draft genome information of white flower Hibiscus syriacus.</title>
        <authorList>
            <person name="Kim Y.-M."/>
        </authorList>
    </citation>
    <scope>NUCLEOTIDE SEQUENCE [LARGE SCALE GENOMIC DNA]</scope>
    <source>
        <strain evidence="6">YM2019G1</strain>
    </source>
</reference>
<keyword evidence="2" id="KW-0238">DNA-binding</keyword>
<dbReference type="InterPro" id="IPR009057">
    <property type="entry name" value="Homeodomain-like_sf"/>
</dbReference>
<evidence type="ECO:0000256" key="2">
    <source>
        <dbReference type="ARBA" id="ARBA00023125"/>
    </source>
</evidence>
<dbReference type="OrthoDB" id="2143914at2759"/>
<keyword evidence="3" id="KW-0539">Nucleus</keyword>